<dbReference type="FunFam" id="3.100.10.10:FF:000024">
    <property type="entry name" value="RPL27A isoform 10"/>
    <property type="match status" value="1"/>
</dbReference>
<feature type="compositionally biased region" description="Low complexity" evidence="7">
    <location>
        <begin position="11"/>
        <end position="22"/>
    </location>
</feature>
<keyword evidence="3" id="KW-0687">Ribonucleoprotein</keyword>
<dbReference type="Pfam" id="PF00828">
    <property type="entry name" value="Ribosomal_L27A"/>
    <property type="match status" value="1"/>
</dbReference>
<feature type="region of interest" description="Disordered" evidence="7">
    <location>
        <begin position="1"/>
        <end position="36"/>
    </location>
</feature>
<proteinExistence type="inferred from homology"/>
<dbReference type="Proteomes" id="UP000269945">
    <property type="component" value="Unassembled WGS sequence"/>
</dbReference>
<evidence type="ECO:0000256" key="3">
    <source>
        <dbReference type="ARBA" id="ARBA00023274"/>
    </source>
</evidence>
<dbReference type="Gene3D" id="3.100.10.10">
    <property type="match status" value="1"/>
</dbReference>
<comment type="caution">
    <text evidence="9">The sequence shown here is derived from an EMBL/GenBank/DDBJ whole genome shotgun (WGS) entry which is preliminary data.</text>
</comment>
<evidence type="ECO:0000256" key="6">
    <source>
        <dbReference type="ARBA" id="ARBA00035527"/>
    </source>
</evidence>
<dbReference type="EMBL" id="CYRY02007551">
    <property type="protein sequence ID" value="VCW76543.1"/>
    <property type="molecule type" value="Genomic_DNA"/>
</dbReference>
<gene>
    <name evidence="9" type="ORF">BN2614_LOCUS1</name>
</gene>
<accession>A0A9X9LLW7</accession>
<dbReference type="InterPro" id="IPR021131">
    <property type="entry name" value="Ribosomal_uL15/eL18"/>
</dbReference>
<dbReference type="InterPro" id="IPR036227">
    <property type="entry name" value="Ribosomal_uL15/eL18_sf"/>
</dbReference>
<dbReference type="AlphaFoldDB" id="A0A9X9LLW7"/>
<sequence>MPSRLRKTWNHQGHQSQGSHGSHGSHGRPGGCWRQASPRISFHKYHPGSSGKAGLRHHDHVKRNGSFCPTVNLDKLWTLVREQTRGNAAKTTTGAAPITDVVRSGYYKILGKGKLPKQPVIVKVKFFSRHAEKIQGLGGGVRPVSW</sequence>
<dbReference type="PANTHER" id="PTHR11721">
    <property type="entry name" value="60S RIBOSOMAL PROTEIN L27A"/>
    <property type="match status" value="1"/>
</dbReference>
<evidence type="ECO:0000313" key="10">
    <source>
        <dbReference type="Proteomes" id="UP000269945"/>
    </source>
</evidence>
<protein>
    <recommendedName>
        <fullName evidence="5">Large ribosomal subunit protein uL15</fullName>
    </recommendedName>
    <alternativeName>
        <fullName evidence="6">60S ribosomal protein L27a</fullName>
    </alternativeName>
</protein>
<keyword evidence="2" id="KW-0689">Ribosomal protein</keyword>
<reference evidence="9 10" key="1">
    <citation type="submission" date="2018-10" db="EMBL/GenBank/DDBJ databases">
        <authorList>
            <person name="Ekblom R."/>
            <person name="Jareborg N."/>
        </authorList>
    </citation>
    <scope>NUCLEOTIDE SEQUENCE [LARGE SCALE GENOMIC DNA]</scope>
    <source>
        <tissue evidence="9">Muscle</tissue>
    </source>
</reference>
<organism evidence="9 10">
    <name type="scientific">Gulo gulo</name>
    <name type="common">Wolverine</name>
    <name type="synonym">Gluton</name>
    <dbReference type="NCBI Taxonomy" id="48420"/>
    <lineage>
        <taxon>Eukaryota</taxon>
        <taxon>Metazoa</taxon>
        <taxon>Chordata</taxon>
        <taxon>Craniata</taxon>
        <taxon>Vertebrata</taxon>
        <taxon>Euteleostomi</taxon>
        <taxon>Mammalia</taxon>
        <taxon>Eutheria</taxon>
        <taxon>Laurasiatheria</taxon>
        <taxon>Carnivora</taxon>
        <taxon>Caniformia</taxon>
        <taxon>Musteloidea</taxon>
        <taxon>Mustelidae</taxon>
        <taxon>Guloninae</taxon>
        <taxon>Gulo</taxon>
    </lineage>
</organism>
<comment type="similarity">
    <text evidence="1">Belongs to the universal ribosomal protein uL15 family.</text>
</comment>
<evidence type="ECO:0000256" key="2">
    <source>
        <dbReference type="ARBA" id="ARBA00022980"/>
    </source>
</evidence>
<evidence type="ECO:0000256" key="1">
    <source>
        <dbReference type="ARBA" id="ARBA00007320"/>
    </source>
</evidence>
<feature type="domain" description="Large ribosomal subunit protein uL15/eL18" evidence="8">
    <location>
        <begin position="70"/>
        <end position="141"/>
    </location>
</feature>
<evidence type="ECO:0000313" key="9">
    <source>
        <dbReference type="EMBL" id="VCW76543.1"/>
    </source>
</evidence>
<evidence type="ECO:0000256" key="7">
    <source>
        <dbReference type="SAM" id="MobiDB-lite"/>
    </source>
</evidence>
<name>A0A9X9LLW7_GULGU</name>
<dbReference type="GO" id="GO:0022625">
    <property type="term" value="C:cytosolic large ribosomal subunit"/>
    <property type="evidence" value="ECO:0007669"/>
    <property type="project" value="TreeGrafter"/>
</dbReference>
<keyword evidence="10" id="KW-1185">Reference proteome</keyword>
<dbReference type="SUPFAM" id="SSF52080">
    <property type="entry name" value="Ribosomal proteins L15p and L18e"/>
    <property type="match status" value="1"/>
</dbReference>
<evidence type="ECO:0000256" key="4">
    <source>
        <dbReference type="ARBA" id="ARBA00023278"/>
    </source>
</evidence>
<dbReference type="GO" id="GO:0003735">
    <property type="term" value="F:structural constituent of ribosome"/>
    <property type="evidence" value="ECO:0007669"/>
    <property type="project" value="TreeGrafter"/>
</dbReference>
<evidence type="ECO:0000256" key="5">
    <source>
        <dbReference type="ARBA" id="ARBA00035200"/>
    </source>
</evidence>
<keyword evidence="4" id="KW-0379">Hydroxylation</keyword>
<dbReference type="PANTHER" id="PTHR11721:SF3">
    <property type="entry name" value="LARGE RIBOSOMAL SUBUNIT PROTEIN UL15"/>
    <property type="match status" value="1"/>
</dbReference>
<evidence type="ECO:0000259" key="8">
    <source>
        <dbReference type="Pfam" id="PF00828"/>
    </source>
</evidence>